<dbReference type="InterPro" id="IPR039935">
    <property type="entry name" value="YML079W-like"/>
</dbReference>
<dbReference type="OrthoDB" id="9798288at2"/>
<accession>A0A225DV86</accession>
<proteinExistence type="predicted"/>
<dbReference type="InterPro" id="IPR009327">
    <property type="entry name" value="Cupin_DUF985"/>
</dbReference>
<dbReference type="RefSeq" id="WP_088256044.1">
    <property type="nucleotide sequence ID" value="NZ_NIDE01000007.1"/>
</dbReference>
<dbReference type="Gene3D" id="2.60.120.10">
    <property type="entry name" value="Jelly Rolls"/>
    <property type="match status" value="1"/>
</dbReference>
<organism evidence="2 3">
    <name type="scientific">Fimbriiglobus ruber</name>
    <dbReference type="NCBI Taxonomy" id="1908690"/>
    <lineage>
        <taxon>Bacteria</taxon>
        <taxon>Pseudomonadati</taxon>
        <taxon>Planctomycetota</taxon>
        <taxon>Planctomycetia</taxon>
        <taxon>Gemmatales</taxon>
        <taxon>Gemmataceae</taxon>
        <taxon>Fimbriiglobus</taxon>
    </lineage>
</organism>
<dbReference type="CDD" id="cd06121">
    <property type="entry name" value="cupin_YML079wp"/>
    <property type="match status" value="1"/>
</dbReference>
<dbReference type="InterPro" id="IPR014710">
    <property type="entry name" value="RmlC-like_jellyroll"/>
</dbReference>
<comment type="caution">
    <text evidence="2">The sequence shown here is derived from an EMBL/GenBank/DDBJ whole genome shotgun (WGS) entry which is preliminary data.</text>
</comment>
<protein>
    <recommendedName>
        <fullName evidence="1">DUF985 domain-containing protein</fullName>
    </recommendedName>
</protein>
<gene>
    <name evidence="2" type="ORF">FRUB_04981</name>
</gene>
<dbReference type="PANTHER" id="PTHR33387">
    <property type="entry name" value="RMLC-LIKE JELLY ROLL FOLD PROTEIN"/>
    <property type="match status" value="1"/>
</dbReference>
<dbReference type="AlphaFoldDB" id="A0A225DV86"/>
<evidence type="ECO:0000313" key="2">
    <source>
        <dbReference type="EMBL" id="OWK41089.1"/>
    </source>
</evidence>
<reference evidence="3" key="1">
    <citation type="submission" date="2017-06" db="EMBL/GenBank/DDBJ databases">
        <title>Genome analysis of Fimbriiglobus ruber SP5, the first member of the order Planctomycetales with confirmed chitinolytic capability.</title>
        <authorList>
            <person name="Ravin N.V."/>
            <person name="Rakitin A.L."/>
            <person name="Ivanova A.A."/>
            <person name="Beletsky A.V."/>
            <person name="Kulichevskaya I.S."/>
            <person name="Mardanov A.V."/>
            <person name="Dedysh S.N."/>
        </authorList>
    </citation>
    <scope>NUCLEOTIDE SEQUENCE [LARGE SCALE GENOMIC DNA]</scope>
    <source>
        <strain evidence="3">SP5</strain>
    </source>
</reference>
<dbReference type="PANTHER" id="PTHR33387:SF3">
    <property type="entry name" value="DUF985 DOMAIN-CONTAINING PROTEIN"/>
    <property type="match status" value="1"/>
</dbReference>
<evidence type="ECO:0000313" key="3">
    <source>
        <dbReference type="Proteomes" id="UP000214646"/>
    </source>
</evidence>
<keyword evidence="3" id="KW-1185">Reference proteome</keyword>
<evidence type="ECO:0000259" key="1">
    <source>
        <dbReference type="Pfam" id="PF06172"/>
    </source>
</evidence>
<dbReference type="InterPro" id="IPR011051">
    <property type="entry name" value="RmlC_Cupin_sf"/>
</dbReference>
<dbReference type="Proteomes" id="UP000214646">
    <property type="component" value="Unassembled WGS sequence"/>
</dbReference>
<dbReference type="Pfam" id="PF06172">
    <property type="entry name" value="Cupin_5"/>
    <property type="match status" value="1"/>
</dbReference>
<dbReference type="SUPFAM" id="SSF51182">
    <property type="entry name" value="RmlC-like cupins"/>
    <property type="match status" value="1"/>
</dbReference>
<name>A0A225DV86_9BACT</name>
<feature type="domain" description="DUF985" evidence="1">
    <location>
        <begin position="6"/>
        <end position="144"/>
    </location>
</feature>
<sequence>MLSADDVIRALDLQPHPIEGGYFRETYRSAGQFPGDILPNFAVPRSVGTAIYYLLTPRAVSEMHRLPGDEVFHFYLGDPVRMLQLHPDGSHRTLTLGSDLLTGQVPQAVVPGGVWQGSHLLTGPHGYALLGATMAPGFDYADYATGGRTDLTARWPAAADLIERLTPRG</sequence>
<dbReference type="EMBL" id="NIDE01000007">
    <property type="protein sequence ID" value="OWK41089.1"/>
    <property type="molecule type" value="Genomic_DNA"/>
</dbReference>